<organism evidence="1 2">
    <name type="scientific">Hohenbuehelia grisea</name>
    <dbReference type="NCBI Taxonomy" id="104357"/>
    <lineage>
        <taxon>Eukaryota</taxon>
        <taxon>Fungi</taxon>
        <taxon>Dikarya</taxon>
        <taxon>Basidiomycota</taxon>
        <taxon>Agaricomycotina</taxon>
        <taxon>Agaricomycetes</taxon>
        <taxon>Agaricomycetidae</taxon>
        <taxon>Agaricales</taxon>
        <taxon>Pleurotineae</taxon>
        <taxon>Pleurotaceae</taxon>
        <taxon>Hohenbuehelia</taxon>
    </lineage>
</organism>
<name>A0ABR3JP57_9AGAR</name>
<keyword evidence="2" id="KW-1185">Reference proteome</keyword>
<reference evidence="2" key="1">
    <citation type="submission" date="2024-06" db="EMBL/GenBank/DDBJ databases">
        <title>Multi-omics analyses provide insights into the biosynthesis of the anticancer antibiotic pleurotin in Hohenbuehelia grisea.</title>
        <authorList>
            <person name="Weaver J.A."/>
            <person name="Alberti F."/>
        </authorList>
    </citation>
    <scope>NUCLEOTIDE SEQUENCE [LARGE SCALE GENOMIC DNA]</scope>
    <source>
        <strain evidence="2">T-177</strain>
    </source>
</reference>
<evidence type="ECO:0000313" key="2">
    <source>
        <dbReference type="Proteomes" id="UP001556367"/>
    </source>
</evidence>
<proteinExistence type="predicted"/>
<accession>A0ABR3JP57</accession>
<comment type="caution">
    <text evidence="1">The sequence shown here is derived from an EMBL/GenBank/DDBJ whole genome shotgun (WGS) entry which is preliminary data.</text>
</comment>
<dbReference type="Proteomes" id="UP001556367">
    <property type="component" value="Unassembled WGS sequence"/>
</dbReference>
<evidence type="ECO:0008006" key="3">
    <source>
        <dbReference type="Google" id="ProtNLM"/>
    </source>
</evidence>
<evidence type="ECO:0000313" key="1">
    <source>
        <dbReference type="EMBL" id="KAL0957336.1"/>
    </source>
</evidence>
<sequence length="64" mass="7427">MAQMANCPAPVSSIPDELLIHIFDIGQTASWQDEDEPPRFEVLVSHINRRWRNVALTTPTLWRR</sequence>
<protein>
    <recommendedName>
        <fullName evidence="3">F-box domain-containing protein</fullName>
    </recommendedName>
</protein>
<gene>
    <name evidence="1" type="ORF">HGRIS_001144</name>
</gene>
<dbReference type="EMBL" id="JASNQZ010000005">
    <property type="protein sequence ID" value="KAL0957336.1"/>
    <property type="molecule type" value="Genomic_DNA"/>
</dbReference>
<dbReference type="Gene3D" id="1.20.1280.50">
    <property type="match status" value="1"/>
</dbReference>